<keyword evidence="2" id="KW-1185">Reference proteome</keyword>
<protein>
    <submittedName>
        <fullName evidence="1">10772_t:CDS:1</fullName>
    </submittedName>
</protein>
<dbReference type="OrthoDB" id="6159439at2759"/>
<comment type="caution">
    <text evidence="1">The sequence shown here is derived from an EMBL/GenBank/DDBJ whole genome shotgun (WGS) entry which is preliminary data.</text>
</comment>
<sequence length="84" mass="9698">MPRKPRTVFTQEQSMINHYEVVLIEAAASETGLDIQTIKITNEKARHKPPTSRSVTRILTVKRSLSDYNVFMKEFFQKTEVDGN</sequence>
<reference evidence="1" key="1">
    <citation type="submission" date="2021-06" db="EMBL/GenBank/DDBJ databases">
        <authorList>
            <person name="Kallberg Y."/>
            <person name="Tangrot J."/>
            <person name="Rosling A."/>
        </authorList>
    </citation>
    <scope>NUCLEOTIDE SEQUENCE</scope>
    <source>
        <strain evidence="1">BR232B</strain>
    </source>
</reference>
<dbReference type="AlphaFoldDB" id="A0A9N9G5R9"/>
<dbReference type="Proteomes" id="UP000789739">
    <property type="component" value="Unassembled WGS sequence"/>
</dbReference>
<proteinExistence type="predicted"/>
<evidence type="ECO:0000313" key="1">
    <source>
        <dbReference type="EMBL" id="CAG8586835.1"/>
    </source>
</evidence>
<name>A0A9N9G5R9_9GLOM</name>
<evidence type="ECO:0000313" key="2">
    <source>
        <dbReference type="Proteomes" id="UP000789739"/>
    </source>
</evidence>
<gene>
    <name evidence="1" type="ORF">PBRASI_LOCUS6914</name>
</gene>
<accession>A0A9N9G5R9</accession>
<dbReference type="EMBL" id="CAJVPI010000986">
    <property type="protein sequence ID" value="CAG8586835.1"/>
    <property type="molecule type" value="Genomic_DNA"/>
</dbReference>
<organism evidence="1 2">
    <name type="scientific">Paraglomus brasilianum</name>
    <dbReference type="NCBI Taxonomy" id="144538"/>
    <lineage>
        <taxon>Eukaryota</taxon>
        <taxon>Fungi</taxon>
        <taxon>Fungi incertae sedis</taxon>
        <taxon>Mucoromycota</taxon>
        <taxon>Glomeromycotina</taxon>
        <taxon>Glomeromycetes</taxon>
        <taxon>Paraglomerales</taxon>
        <taxon>Paraglomeraceae</taxon>
        <taxon>Paraglomus</taxon>
    </lineage>
</organism>